<dbReference type="EMBL" id="JAHQIW010002671">
    <property type="protein sequence ID" value="KAJ1356050.1"/>
    <property type="molecule type" value="Genomic_DNA"/>
</dbReference>
<proteinExistence type="predicted"/>
<protein>
    <submittedName>
        <fullName evidence="1">Uncharacterized protein</fullName>
    </submittedName>
</protein>
<keyword evidence="2" id="KW-1185">Reference proteome</keyword>
<organism evidence="1 2">
    <name type="scientific">Parelaphostrongylus tenuis</name>
    <name type="common">Meningeal worm</name>
    <dbReference type="NCBI Taxonomy" id="148309"/>
    <lineage>
        <taxon>Eukaryota</taxon>
        <taxon>Metazoa</taxon>
        <taxon>Ecdysozoa</taxon>
        <taxon>Nematoda</taxon>
        <taxon>Chromadorea</taxon>
        <taxon>Rhabditida</taxon>
        <taxon>Rhabditina</taxon>
        <taxon>Rhabditomorpha</taxon>
        <taxon>Strongyloidea</taxon>
        <taxon>Metastrongylidae</taxon>
        <taxon>Parelaphostrongylus</taxon>
    </lineage>
</organism>
<dbReference type="Proteomes" id="UP001196413">
    <property type="component" value="Unassembled WGS sequence"/>
</dbReference>
<comment type="caution">
    <text evidence="1">The sequence shown here is derived from an EMBL/GenBank/DDBJ whole genome shotgun (WGS) entry which is preliminary data.</text>
</comment>
<accession>A0AAD5QNX9</accession>
<reference evidence="1" key="1">
    <citation type="submission" date="2021-06" db="EMBL/GenBank/DDBJ databases">
        <title>Parelaphostrongylus tenuis whole genome reference sequence.</title>
        <authorList>
            <person name="Garwood T.J."/>
            <person name="Larsen P.A."/>
            <person name="Fountain-Jones N.M."/>
            <person name="Garbe J.R."/>
            <person name="Macchietto M.G."/>
            <person name="Kania S.A."/>
            <person name="Gerhold R.W."/>
            <person name="Richards J.E."/>
            <person name="Wolf T.M."/>
        </authorList>
    </citation>
    <scope>NUCLEOTIDE SEQUENCE</scope>
    <source>
        <strain evidence="1">MNPRO001-30</strain>
        <tissue evidence="1">Meninges</tissue>
    </source>
</reference>
<evidence type="ECO:0000313" key="1">
    <source>
        <dbReference type="EMBL" id="KAJ1356050.1"/>
    </source>
</evidence>
<gene>
    <name evidence="1" type="ORF">KIN20_013673</name>
</gene>
<dbReference type="AlphaFoldDB" id="A0AAD5QNX9"/>
<name>A0AAD5QNX9_PARTN</name>
<sequence>MVGGTLGMANVGAMQLAHQQLFREQALERLLLEMPPRLRFDVTEFNSPFIGFIRLAVSERYNPAWLLNRAVSTFRVVVKLVKDQPSCKTILRQLYS</sequence>
<evidence type="ECO:0000313" key="2">
    <source>
        <dbReference type="Proteomes" id="UP001196413"/>
    </source>
</evidence>